<evidence type="ECO:0000256" key="2">
    <source>
        <dbReference type="ARBA" id="ARBA00013194"/>
    </source>
</evidence>
<accession>A0A1I2HRC7</accession>
<evidence type="ECO:0000256" key="5">
    <source>
        <dbReference type="ARBA" id="ARBA00023235"/>
    </source>
</evidence>
<sequence>MKKYGVVKAVVVLQAICMIVLSVAVIVKLSPFSDDPEQHDPDSETKAQAGDTPGSESDSIRSEGIAAMVGGVPITSTELADQLKRQYGDNVLRMLMVHKAIDLEAKAQQLSLSSEEEDRELAAMMEGYDSEDVFYEVMKDQLGMTKSDIEEDVKYRLLLEKIAILTVELSEVEIQNYITAHPEQFADRLRLHLQWIVTDSEEEAGEVLDRLADGDSFEELALVYSKDANTAESGGDLGLIDSDDPFYDAGMLEEASRLQTGETTGPVEVPEGYAVIRLIERQKTEGLTGHVLYDNARKELALSKAKPLNEIEDDLLEKYNAEITP</sequence>
<dbReference type="PROSITE" id="PS50198">
    <property type="entry name" value="PPIC_PPIASE_2"/>
    <property type="match status" value="1"/>
</dbReference>
<feature type="compositionally biased region" description="Basic and acidic residues" evidence="7">
    <location>
        <begin position="36"/>
        <end position="45"/>
    </location>
</feature>
<dbReference type="OrthoDB" id="2677468at2"/>
<protein>
    <recommendedName>
        <fullName evidence="2">peptidylprolyl isomerase</fullName>
        <ecNumber evidence="2">5.2.1.8</ecNumber>
    </recommendedName>
</protein>
<keyword evidence="5 6" id="KW-0413">Isomerase</keyword>
<dbReference type="EC" id="5.2.1.8" evidence="2"/>
<keyword evidence="4 6" id="KW-0697">Rotamase</keyword>
<dbReference type="PANTHER" id="PTHR47245">
    <property type="entry name" value="PEPTIDYLPROLYL ISOMERASE"/>
    <property type="match status" value="1"/>
</dbReference>
<evidence type="ECO:0000313" key="9">
    <source>
        <dbReference type="EMBL" id="SFF31943.1"/>
    </source>
</evidence>
<comment type="catalytic activity">
    <reaction evidence="1">
        <text>[protein]-peptidylproline (omega=180) = [protein]-peptidylproline (omega=0)</text>
        <dbReference type="Rhea" id="RHEA:16237"/>
        <dbReference type="Rhea" id="RHEA-COMP:10747"/>
        <dbReference type="Rhea" id="RHEA-COMP:10748"/>
        <dbReference type="ChEBI" id="CHEBI:83833"/>
        <dbReference type="ChEBI" id="CHEBI:83834"/>
        <dbReference type="EC" id="5.2.1.8"/>
    </reaction>
</comment>
<keyword evidence="10" id="KW-1185">Reference proteome</keyword>
<evidence type="ECO:0000256" key="1">
    <source>
        <dbReference type="ARBA" id="ARBA00000971"/>
    </source>
</evidence>
<dbReference type="Proteomes" id="UP000198855">
    <property type="component" value="Unassembled WGS sequence"/>
</dbReference>
<evidence type="ECO:0000256" key="7">
    <source>
        <dbReference type="SAM" id="MobiDB-lite"/>
    </source>
</evidence>
<evidence type="ECO:0000256" key="6">
    <source>
        <dbReference type="PROSITE-ProRule" id="PRU00278"/>
    </source>
</evidence>
<dbReference type="Gene3D" id="1.10.4030.10">
    <property type="entry name" value="Porin chaperone SurA, peptide-binding domain"/>
    <property type="match status" value="1"/>
</dbReference>
<proteinExistence type="predicted"/>
<name>A0A1I2HRC7_9BACL</name>
<dbReference type="Gene3D" id="3.10.50.40">
    <property type="match status" value="1"/>
</dbReference>
<feature type="region of interest" description="Disordered" evidence="7">
    <location>
        <begin position="34"/>
        <end position="59"/>
    </location>
</feature>
<dbReference type="RefSeq" id="WP_091190592.1">
    <property type="nucleotide sequence ID" value="NZ_FOMT01000008.1"/>
</dbReference>
<gene>
    <name evidence="9" type="ORF">SAMN05216378_5945</name>
</gene>
<dbReference type="InterPro" id="IPR050245">
    <property type="entry name" value="PrsA_foldase"/>
</dbReference>
<dbReference type="InterPro" id="IPR000297">
    <property type="entry name" value="PPIase_PpiC"/>
</dbReference>
<dbReference type="InterPro" id="IPR046357">
    <property type="entry name" value="PPIase_dom_sf"/>
</dbReference>
<dbReference type="STRING" id="1045775.SAMN05216378_5945"/>
<dbReference type="PROSITE" id="PS01096">
    <property type="entry name" value="PPIC_PPIASE_1"/>
    <property type="match status" value="1"/>
</dbReference>
<evidence type="ECO:0000256" key="4">
    <source>
        <dbReference type="ARBA" id="ARBA00023110"/>
    </source>
</evidence>
<dbReference type="GO" id="GO:0003755">
    <property type="term" value="F:peptidyl-prolyl cis-trans isomerase activity"/>
    <property type="evidence" value="ECO:0007669"/>
    <property type="project" value="UniProtKB-KW"/>
</dbReference>
<evidence type="ECO:0000256" key="3">
    <source>
        <dbReference type="ARBA" id="ARBA00022729"/>
    </source>
</evidence>
<dbReference type="AlphaFoldDB" id="A0A1I2HRC7"/>
<dbReference type="Pfam" id="PF00639">
    <property type="entry name" value="Rotamase"/>
    <property type="match status" value="1"/>
</dbReference>
<dbReference type="PANTHER" id="PTHR47245:SF1">
    <property type="entry name" value="FOLDASE PROTEIN PRSA"/>
    <property type="match status" value="1"/>
</dbReference>
<feature type="domain" description="PpiC" evidence="8">
    <location>
        <begin position="169"/>
        <end position="280"/>
    </location>
</feature>
<dbReference type="EMBL" id="FOMT01000008">
    <property type="protein sequence ID" value="SFF31943.1"/>
    <property type="molecule type" value="Genomic_DNA"/>
</dbReference>
<evidence type="ECO:0000313" key="10">
    <source>
        <dbReference type="Proteomes" id="UP000198855"/>
    </source>
</evidence>
<dbReference type="SUPFAM" id="SSF54534">
    <property type="entry name" value="FKBP-like"/>
    <property type="match status" value="1"/>
</dbReference>
<dbReference type="InterPro" id="IPR023058">
    <property type="entry name" value="PPIase_PpiC_CS"/>
</dbReference>
<evidence type="ECO:0000259" key="8">
    <source>
        <dbReference type="PROSITE" id="PS50198"/>
    </source>
</evidence>
<keyword evidence="3" id="KW-0732">Signal</keyword>
<organism evidence="9 10">
    <name type="scientific">Paenibacillus catalpae</name>
    <dbReference type="NCBI Taxonomy" id="1045775"/>
    <lineage>
        <taxon>Bacteria</taxon>
        <taxon>Bacillati</taxon>
        <taxon>Bacillota</taxon>
        <taxon>Bacilli</taxon>
        <taxon>Bacillales</taxon>
        <taxon>Paenibacillaceae</taxon>
        <taxon>Paenibacillus</taxon>
    </lineage>
</organism>
<dbReference type="SUPFAM" id="SSF109998">
    <property type="entry name" value="Triger factor/SurA peptide-binding domain-like"/>
    <property type="match status" value="1"/>
</dbReference>
<dbReference type="InterPro" id="IPR027304">
    <property type="entry name" value="Trigger_fact/SurA_dom_sf"/>
</dbReference>
<reference evidence="10" key="1">
    <citation type="submission" date="2016-10" db="EMBL/GenBank/DDBJ databases">
        <authorList>
            <person name="Varghese N."/>
            <person name="Submissions S."/>
        </authorList>
    </citation>
    <scope>NUCLEOTIDE SEQUENCE [LARGE SCALE GENOMIC DNA]</scope>
    <source>
        <strain evidence="10">CGMCC 1.10784</strain>
    </source>
</reference>